<gene>
    <name evidence="2" type="ORF">NEMVEDRAFT_v1g216292</name>
</gene>
<dbReference type="STRING" id="45351.A7SRG9"/>
<dbReference type="PANTHER" id="PTHR35668">
    <property type="entry name" value="PROTEIN SHORTAGE IN CHIASMATA 1 ORTHOLOG"/>
    <property type="match status" value="1"/>
</dbReference>
<feature type="compositionally biased region" description="Polar residues" evidence="1">
    <location>
        <begin position="2279"/>
        <end position="2300"/>
    </location>
</feature>
<dbReference type="GO" id="GO:0000712">
    <property type="term" value="P:resolution of meiotic recombination intermediates"/>
    <property type="evidence" value="ECO:0000318"/>
    <property type="project" value="GO_Central"/>
</dbReference>
<dbReference type="Pfam" id="PF17825">
    <property type="entry name" value="DUF5587"/>
    <property type="match status" value="3"/>
</dbReference>
<dbReference type="InterPro" id="IPR039991">
    <property type="entry name" value="SHOC1"/>
</dbReference>
<reference evidence="2 3" key="1">
    <citation type="journal article" date="2007" name="Science">
        <title>Sea anemone genome reveals ancestral eumetazoan gene repertoire and genomic organization.</title>
        <authorList>
            <person name="Putnam N.H."/>
            <person name="Srivastava M."/>
            <person name="Hellsten U."/>
            <person name="Dirks B."/>
            <person name="Chapman J."/>
            <person name="Salamov A."/>
            <person name="Terry A."/>
            <person name="Shapiro H."/>
            <person name="Lindquist E."/>
            <person name="Kapitonov V.V."/>
            <person name="Jurka J."/>
            <person name="Genikhovich G."/>
            <person name="Grigoriev I.V."/>
            <person name="Lucas S.M."/>
            <person name="Steele R.E."/>
            <person name="Finnerty J.R."/>
            <person name="Technau U."/>
            <person name="Martindale M.Q."/>
            <person name="Rokhsar D.S."/>
        </authorList>
    </citation>
    <scope>NUCLEOTIDE SEQUENCE [LARGE SCALE GENOMIC DNA]</scope>
    <source>
        <strain evidence="3">CH2 X CH6</strain>
    </source>
</reference>
<name>A7SRG9_NEMVE</name>
<evidence type="ECO:0000313" key="2">
    <source>
        <dbReference type="EMBL" id="EDO33722.1"/>
    </source>
</evidence>
<dbReference type="InParanoid" id="A7SRG9"/>
<dbReference type="GO" id="GO:0016887">
    <property type="term" value="F:ATP hydrolysis activity"/>
    <property type="evidence" value="ECO:0007669"/>
    <property type="project" value="InterPro"/>
</dbReference>
<dbReference type="PANTHER" id="PTHR35668:SF1">
    <property type="entry name" value="PROTEIN SHORTAGE IN CHIASMATA 1 ORTHOLOG"/>
    <property type="match status" value="1"/>
</dbReference>
<protein>
    <submittedName>
        <fullName evidence="2">Uncharacterized protein</fullName>
    </submittedName>
</protein>
<feature type="region of interest" description="Disordered" evidence="1">
    <location>
        <begin position="752"/>
        <end position="775"/>
    </location>
</feature>
<proteinExistence type="predicted"/>
<sequence>MPKYLAINYLSQALEQRQINLARMLLTVPHHMECMDLYPHKGKIEDGSCFTPWTKVIAERVSYSKAELESITAGIRSLECFSTAVSHPSEDEMVPSSNPDSPIVDFDLWSELEEEVLNYVVETVEPTQEMFFVDSAEDDVAMSDGSSLITTPCKPIDNLDYAVSSLSSKVDFMDINGEGVPSPEGFDLGGVLESPLATTIRGSTTQSNTSTATNELDPVTVSPVLTHQVMTPTSKERSVRKVWEKEKVFNEIVAMALPVPNVPSSTKVAAQDVSGLIETMDKEVINTGVELRLCWDPLDEKAGPIEKARMKVARLAKMRVSKKQSNGSPTVQLPEAFNHVELRDLYSIEDQISVGVTVDLIVQVPLLRDLASRLKPRAVPDPFTNHDGSQLTEDFILRGERTLSGSKYTARQDNESKETFLKDYGSPKDEIPQMLEDPMIESPYEEMITGRKTLPDHLGHKEDVAMSDGSSLITTPCKPIDNLDYAVSSLSSKVDFMDINGEGVPSPEGFDLGGVLESPLATTIRDSTTQSNTSTATNELDPVTVSPVLTHQVMTPTSKERSVRKVWEKEKVFNEIVAMALPVPNVLSSTKVAAQDVSGLIETMDKEVINTGVELRLCWDPLDEEAGPIEKARMKVARLAKMRVSKKQSNGSPTVQLPEAFNHVELREYEEKGDNPARCADFVPKSPSALRTTPLPERKQLQAVVYPTQHDTVKKNAIFSSLDDFLVLRTTKTPQASVRSTYEKDNSNTILNTLPIKQEQKKEPIPTSHSTKRPDVPLKDTKVVAKQERSASPITQSPRVIDLKPQEELLEVVEFLQSSIHPFLARLKQSGIIKPATTLSTLTPDYTRFLVKQTEVSMKEDENLEQCHRMVLCLHGLVGALDLVVNCGLAVAVAYLNNFQEKHGSVLKGTLESIRRHLVSAQLAFYEHGVLHPKMACVLELIGNWIMCKPSRILIVTTRFTELIHSSIAMIISSFGNIPVMLLTSSALDGFVETKGVEVYVASQLSIQCDFPWGLFSYVIEYEGESMIKSKVTSKLLDHVLLRTQGSIKEENAEHDAGPCDGCSEDPYVLIGSTRVTLDGELLHFLESRYNILIYERDYSQMRSCSSLSLDKMMLQPDLMIVWKDTSPALSTSLERYIPRTFHQSGKIHPPHFPPVWKDTSPALSTSLERYIIRTFHQSGKIHHPHFPPVWKDTSSALSTSLERYIIRTFHQSGKIHHPHFPSVWKDTSPALSTSLERYIIRTFHQSGKIHHPHFPPVWKDTSPALSTSLERYIPRTFHQSGKIHPPHFPPVWKDTSSALSTSLERYIIRTFHQSGKIHHPHFLPVWKDTSSALSTSLERYIIRTFHQSGKIHHPHFPPVWKDTSPALSTSLERYIIRTFHQSGKIHPPHFSPVWKDTSSSLSTSLERYIIRTFDQSGKIHHPHFQPVWKDTSPALSTSLERYIIRTFHQSEKIHHPHFPPVWKDTSSALSTSLERYIIRTFHQSGKIHPPPFPLVWKDTSPALSTDERTCVVLRPVFGLASSDGYEELKDLMLSLFLKTKQCYVILYYQTSRNGRVSENQAVLRYTVLPNIKTSLPEDEYNVEILHSDSAEHTARLIRQIADLTRRSSQVWTYSDWVDRVWLSHEMSAHERFLLSFPCLNAFRLYALLLNGYDTEITCVCYRLYALLLNGHDTEITCVCYRLYALLLNGHDTEITCVCYRLMLFYFMDMTQRLHVSATGFMLFYLMDMTQRLHAYALLLYGYDTEITCVCCMLYALLLNGHDTEITCVWLYALLLNGHDTEITCVCYMLYALLLNGHDTEITCVWLYALLLNGHDTEITVSAACFMLFYLMDMTQRLHVSDERTCVVLRPVFGLASSDGYEELKDLMLSLFLKTKQCYVILYYQTSRQGVELSADILRHISLLSASTAPYYQLPEDEYNVKILHSDSAEHTARLIRQIADLTRRSSQVWTYSDWVDRVWLSHEMSAHERFLLSFPCLNAFSAQVMLSSAALPLLLTMPLGQLVTACPRIPLTMLKKFYQIAHLESPIADDNDLDESLRSNDVSASTVPDPVASPGYAFLVKDDLDPASENCCSRNELSERRHVLNNSPLSLHGTMPDDIRYSRHMHSNSPLSRYEAVGDDIRMDKSHDVRPNNAQLGHHDTVGGNIRMDRSPVTRYHSNHVTQPQCRQVVRHGIDEMGKGLYAHGYDRPTDLNFLDAIQHNWSSPQTSEDSLWLALERGGSTDAIEPDVSDYQYSLSPEHTYKHSPVDIRAHGHQGLYSENHVRERGPVYRNTDQQYTSSENYTKSLLPTRDTSSSLYHSQRMREGMDSKRSRNTSMDCTQMLPRRDQQANTLFQQNRQSDCGITSRIATSVVCKVGPSIGIAKPLVRTNDAEKRRHQILEARALSSKRKRVPQFDELFGPTQQNHQRISKMLGEHMVPPLEPLPDTDEMSIFSNHHDDHTNKKCRLTYERVPGNKGQTKLAFNW</sequence>
<dbReference type="GO" id="GO:0000794">
    <property type="term" value="C:condensed nuclear chromosome"/>
    <property type="evidence" value="ECO:0000318"/>
    <property type="project" value="GO_Central"/>
</dbReference>
<dbReference type="Proteomes" id="UP000001593">
    <property type="component" value="Unassembled WGS sequence"/>
</dbReference>
<dbReference type="eggNOG" id="ENOG502QVCW">
    <property type="taxonomic scope" value="Eukaryota"/>
</dbReference>
<dbReference type="HOGENOM" id="CLU_228788_0_0_1"/>
<evidence type="ECO:0000313" key="3">
    <source>
        <dbReference type="Proteomes" id="UP000001593"/>
    </source>
</evidence>
<dbReference type="EMBL" id="DS469761">
    <property type="protein sequence ID" value="EDO33722.1"/>
    <property type="molecule type" value="Genomic_DNA"/>
</dbReference>
<dbReference type="GO" id="GO:0003697">
    <property type="term" value="F:single-stranded DNA binding"/>
    <property type="evidence" value="ECO:0000318"/>
    <property type="project" value="GO_Central"/>
</dbReference>
<feature type="compositionally biased region" description="Basic and acidic residues" evidence="1">
    <location>
        <begin position="2303"/>
        <end position="2312"/>
    </location>
</feature>
<feature type="region of interest" description="Disordered" evidence="1">
    <location>
        <begin position="2279"/>
        <end position="2317"/>
    </location>
</feature>
<accession>A7SRG9</accession>
<organism evidence="2 3">
    <name type="scientific">Nematostella vectensis</name>
    <name type="common">Starlet sea anemone</name>
    <dbReference type="NCBI Taxonomy" id="45351"/>
    <lineage>
        <taxon>Eukaryota</taxon>
        <taxon>Metazoa</taxon>
        <taxon>Cnidaria</taxon>
        <taxon>Anthozoa</taxon>
        <taxon>Hexacorallia</taxon>
        <taxon>Actiniaria</taxon>
        <taxon>Edwardsiidae</taxon>
        <taxon>Nematostella</taxon>
    </lineage>
</organism>
<keyword evidence="3" id="KW-1185">Reference proteome</keyword>
<evidence type="ECO:0000256" key="1">
    <source>
        <dbReference type="SAM" id="MobiDB-lite"/>
    </source>
</evidence>